<sequence>MQLTKYTHSCVRIEDHGAVLVIDPGSFSEVDTALEGADAVLITHEHPDHVVPEQLLAALTAAPNLTVHAPESVAATLRADADPAVRGRIVTADSGTTVTVAGFSVRTVGGQHALIHPRIPMVANLGYVIDENVYHPGDSFIVPDGVAVRTLLVPLHAPWSKTAEVIDFAIAVRAPRAFPIHDALLTETGRTMAESHLRTHAGAHGVAVEHLDPGQRVEV</sequence>
<keyword evidence="2" id="KW-0378">Hydrolase</keyword>
<protein>
    <submittedName>
        <fullName evidence="2">MBL fold metallo-hydrolase</fullName>
    </submittedName>
</protein>
<dbReference type="GO" id="GO:0016787">
    <property type="term" value="F:hydrolase activity"/>
    <property type="evidence" value="ECO:0007669"/>
    <property type="project" value="UniProtKB-KW"/>
</dbReference>
<organism evidence="2 3">
    <name type="scientific">Tersicoccus phoenicis</name>
    <dbReference type="NCBI Taxonomy" id="554083"/>
    <lineage>
        <taxon>Bacteria</taxon>
        <taxon>Bacillati</taxon>
        <taxon>Actinomycetota</taxon>
        <taxon>Actinomycetes</taxon>
        <taxon>Micrococcales</taxon>
        <taxon>Micrococcaceae</taxon>
        <taxon>Tersicoccus</taxon>
    </lineage>
</organism>
<keyword evidence="3" id="KW-1185">Reference proteome</keyword>
<dbReference type="InterPro" id="IPR001279">
    <property type="entry name" value="Metallo-B-lactamas"/>
</dbReference>
<dbReference type="Pfam" id="PF13483">
    <property type="entry name" value="Lactamase_B_3"/>
    <property type="match status" value="1"/>
</dbReference>
<dbReference type="EMBL" id="MRDE01000064">
    <property type="protein sequence ID" value="OMH24106.1"/>
    <property type="molecule type" value="Genomic_DNA"/>
</dbReference>
<dbReference type="PANTHER" id="PTHR43546:SF3">
    <property type="entry name" value="UPF0173 METAL-DEPENDENT HYDROLASE MJ1163"/>
    <property type="match status" value="1"/>
</dbReference>
<evidence type="ECO:0000259" key="1">
    <source>
        <dbReference type="SMART" id="SM00849"/>
    </source>
</evidence>
<dbReference type="SMART" id="SM00849">
    <property type="entry name" value="Lactamase_B"/>
    <property type="match status" value="1"/>
</dbReference>
<dbReference type="Proteomes" id="UP000187085">
    <property type="component" value="Unassembled WGS sequence"/>
</dbReference>
<dbReference type="AlphaFoldDB" id="A0A1R1L982"/>
<evidence type="ECO:0000313" key="2">
    <source>
        <dbReference type="EMBL" id="OMH24106.1"/>
    </source>
</evidence>
<dbReference type="InterPro" id="IPR050114">
    <property type="entry name" value="UPF0173_UPF0282_UlaG_hydrolase"/>
</dbReference>
<accession>A0A1R1L982</accession>
<dbReference type="PANTHER" id="PTHR43546">
    <property type="entry name" value="UPF0173 METAL-DEPENDENT HYDROLASE MJ1163-RELATED"/>
    <property type="match status" value="1"/>
</dbReference>
<dbReference type="STRING" id="554083.BKD30_09360"/>
<gene>
    <name evidence="2" type="ORF">BKD30_09360</name>
</gene>
<feature type="domain" description="Metallo-beta-lactamase" evidence="1">
    <location>
        <begin position="7"/>
        <end position="181"/>
    </location>
</feature>
<evidence type="ECO:0000313" key="3">
    <source>
        <dbReference type="Proteomes" id="UP000187085"/>
    </source>
</evidence>
<dbReference type="InterPro" id="IPR036866">
    <property type="entry name" value="RibonucZ/Hydroxyglut_hydro"/>
</dbReference>
<dbReference type="OrthoDB" id="3190691at2"/>
<proteinExistence type="predicted"/>
<dbReference type="SUPFAM" id="SSF56281">
    <property type="entry name" value="Metallo-hydrolase/oxidoreductase"/>
    <property type="match status" value="1"/>
</dbReference>
<reference evidence="2 3" key="1">
    <citation type="submission" date="2016-12" db="EMBL/GenBank/DDBJ databases">
        <title>Draft genome of Tersicoccus phoenicis 1P05MA.</title>
        <authorList>
            <person name="Nakajima Y."/>
            <person name="Yoshizawa S."/>
            <person name="Nakamura K."/>
            <person name="Ogura Y."/>
            <person name="Hayashi T."/>
            <person name="Kogure K."/>
        </authorList>
    </citation>
    <scope>NUCLEOTIDE SEQUENCE [LARGE SCALE GENOMIC DNA]</scope>
    <source>
        <strain evidence="2 3">1p05MA</strain>
    </source>
</reference>
<name>A0A1R1L982_9MICC</name>
<dbReference type="RefSeq" id="WP_076704210.1">
    <property type="nucleotide sequence ID" value="NZ_MRDE01000064.1"/>
</dbReference>
<comment type="caution">
    <text evidence="2">The sequence shown here is derived from an EMBL/GenBank/DDBJ whole genome shotgun (WGS) entry which is preliminary data.</text>
</comment>
<dbReference type="Gene3D" id="3.60.15.10">
    <property type="entry name" value="Ribonuclease Z/Hydroxyacylglutathione hydrolase-like"/>
    <property type="match status" value="1"/>
</dbReference>